<gene>
    <name evidence="1" type="ORF">FCALED_LOCUS1452</name>
</gene>
<evidence type="ECO:0000313" key="2">
    <source>
        <dbReference type="Proteomes" id="UP000789570"/>
    </source>
</evidence>
<reference evidence="1" key="1">
    <citation type="submission" date="2021-06" db="EMBL/GenBank/DDBJ databases">
        <authorList>
            <person name="Kallberg Y."/>
            <person name="Tangrot J."/>
            <person name="Rosling A."/>
        </authorList>
    </citation>
    <scope>NUCLEOTIDE SEQUENCE</scope>
    <source>
        <strain evidence="1">UK204</strain>
    </source>
</reference>
<protein>
    <submittedName>
        <fullName evidence="1">8429_t:CDS:1</fullName>
    </submittedName>
</protein>
<proteinExistence type="predicted"/>
<comment type="caution">
    <text evidence="1">The sequence shown here is derived from an EMBL/GenBank/DDBJ whole genome shotgun (WGS) entry which is preliminary data.</text>
</comment>
<organism evidence="1 2">
    <name type="scientific">Funneliformis caledonium</name>
    <dbReference type="NCBI Taxonomy" id="1117310"/>
    <lineage>
        <taxon>Eukaryota</taxon>
        <taxon>Fungi</taxon>
        <taxon>Fungi incertae sedis</taxon>
        <taxon>Mucoromycota</taxon>
        <taxon>Glomeromycotina</taxon>
        <taxon>Glomeromycetes</taxon>
        <taxon>Glomerales</taxon>
        <taxon>Glomeraceae</taxon>
        <taxon>Funneliformis</taxon>
    </lineage>
</organism>
<evidence type="ECO:0000313" key="1">
    <source>
        <dbReference type="EMBL" id="CAG8455100.1"/>
    </source>
</evidence>
<accession>A0A9N8VHI4</accession>
<dbReference type="Proteomes" id="UP000789570">
    <property type="component" value="Unassembled WGS sequence"/>
</dbReference>
<dbReference type="EMBL" id="CAJVPQ010000189">
    <property type="protein sequence ID" value="CAG8455100.1"/>
    <property type="molecule type" value="Genomic_DNA"/>
</dbReference>
<sequence>MAAQAINIQNLTAVLQVLEGDLQALGQPNSALLEGDDIKLMIIHSNLSLFKAYLTVRMYFKVTLKILYEQNEEDTDKEKSEDDEVV</sequence>
<dbReference type="AlphaFoldDB" id="A0A9N8VHI4"/>
<keyword evidence="2" id="KW-1185">Reference proteome</keyword>
<name>A0A9N8VHI4_9GLOM</name>